<protein>
    <submittedName>
        <fullName evidence="2">FAM98B-like protein</fullName>
    </submittedName>
</protein>
<dbReference type="PANTHER" id="PTHR31353">
    <property type="entry name" value="FAM98"/>
    <property type="match status" value="1"/>
</dbReference>
<evidence type="ECO:0000256" key="1">
    <source>
        <dbReference type="ARBA" id="ARBA00007218"/>
    </source>
</evidence>
<dbReference type="EMBL" id="QBIY01012585">
    <property type="protein sequence ID" value="RXN22598.1"/>
    <property type="molecule type" value="Genomic_DNA"/>
</dbReference>
<evidence type="ECO:0000313" key="2">
    <source>
        <dbReference type="EMBL" id="RXN22598.1"/>
    </source>
</evidence>
<dbReference type="InterPro" id="IPR018797">
    <property type="entry name" value="FAM98"/>
</dbReference>
<comment type="caution">
    <text evidence="2">The sequence shown here is derived from an EMBL/GenBank/DDBJ whole genome shotgun (WGS) entry which is preliminary data.</text>
</comment>
<dbReference type="Proteomes" id="UP000290572">
    <property type="component" value="Unassembled WGS sequence"/>
</dbReference>
<dbReference type="OrthoDB" id="512356at2759"/>
<evidence type="ECO:0000313" key="3">
    <source>
        <dbReference type="Proteomes" id="UP000290572"/>
    </source>
</evidence>
<dbReference type="GO" id="GO:0072669">
    <property type="term" value="C:tRNA-splicing ligase complex"/>
    <property type="evidence" value="ECO:0007669"/>
    <property type="project" value="TreeGrafter"/>
</dbReference>
<comment type="similarity">
    <text evidence="1">Belongs to the FAM98 family.</text>
</comment>
<sequence>MERDTGAITLIKALGYKSKECLKKCKCDELPCPLLTWLVSELRASCPDIPARRGGAVLVGELREVLNEMSCPQNALISEHLSPLLLFRVTEYLVTELAAARMLTYKESHPEDTEQSCESKGKEQRKWESLNKDEHEEISPAQEDKTNWKEANKDLAELFQNLGLETSSQISDACAEVESRLSSLPDGEAPEALLKFSLNSEQWEKIHDINKALCKDYECRRQMMIKRFLVTLQSFTWGERGKERSDLLSSVKPFTPSVESSVSIAMLLAAREDESRIRPVKAGPSTAVHKVLMGSVPDRGGRPGEIEPPMPSFTSRSEGGGSQHHRKRRREFSGKKKKNKQK</sequence>
<gene>
    <name evidence="2" type="ORF">ROHU_023307</name>
</gene>
<organism evidence="2 3">
    <name type="scientific">Labeo rohita</name>
    <name type="common">Indian major carp</name>
    <name type="synonym">Cyprinus rohita</name>
    <dbReference type="NCBI Taxonomy" id="84645"/>
    <lineage>
        <taxon>Eukaryota</taxon>
        <taxon>Metazoa</taxon>
        <taxon>Chordata</taxon>
        <taxon>Craniata</taxon>
        <taxon>Vertebrata</taxon>
        <taxon>Euteleostomi</taxon>
        <taxon>Actinopterygii</taxon>
        <taxon>Neopterygii</taxon>
        <taxon>Teleostei</taxon>
        <taxon>Ostariophysi</taxon>
        <taxon>Cypriniformes</taxon>
        <taxon>Cyprinidae</taxon>
        <taxon>Labeoninae</taxon>
        <taxon>Labeonini</taxon>
        <taxon>Labeo</taxon>
    </lineage>
</organism>
<dbReference type="PANTHER" id="PTHR31353:SF5">
    <property type="entry name" value="IM:7138535"/>
    <property type="match status" value="1"/>
</dbReference>
<name>A0A498MME2_LABRO</name>
<dbReference type="STRING" id="84645.A0A498MME2"/>
<accession>A0A498MME2</accession>
<keyword evidence="3" id="KW-1185">Reference proteome</keyword>
<dbReference type="AlphaFoldDB" id="A0A498MME2"/>
<proteinExistence type="inferred from homology"/>
<dbReference type="Pfam" id="PF10239">
    <property type="entry name" value="DUF2465"/>
    <property type="match status" value="1"/>
</dbReference>
<reference evidence="2 3" key="1">
    <citation type="submission" date="2018-03" db="EMBL/GenBank/DDBJ databases">
        <title>Draft genome sequence of Rohu Carp (Labeo rohita).</title>
        <authorList>
            <person name="Das P."/>
            <person name="Kushwaha B."/>
            <person name="Joshi C.G."/>
            <person name="Kumar D."/>
            <person name="Nagpure N.S."/>
            <person name="Sahoo L."/>
            <person name="Das S.P."/>
            <person name="Bit A."/>
            <person name="Patnaik S."/>
            <person name="Meher P.K."/>
            <person name="Jayasankar P."/>
            <person name="Koringa P.G."/>
            <person name="Patel N.V."/>
            <person name="Hinsu A.T."/>
            <person name="Kumar R."/>
            <person name="Pandey M."/>
            <person name="Agarwal S."/>
            <person name="Srivastava S."/>
            <person name="Singh M."/>
            <person name="Iquebal M.A."/>
            <person name="Jaiswal S."/>
            <person name="Angadi U.B."/>
            <person name="Kumar N."/>
            <person name="Raza M."/>
            <person name="Shah T.M."/>
            <person name="Rai A."/>
            <person name="Jena J.K."/>
        </authorList>
    </citation>
    <scope>NUCLEOTIDE SEQUENCE [LARGE SCALE GENOMIC DNA]</scope>
    <source>
        <strain evidence="2">DASCIFA01</strain>
        <tissue evidence="2">Testis</tissue>
    </source>
</reference>